<dbReference type="AlphaFoldDB" id="A0AAN7M8B7"/>
<protein>
    <submittedName>
        <fullName evidence="1">Uncharacterized protein</fullName>
    </submittedName>
</protein>
<dbReference type="EMBL" id="JAXQNO010000003">
    <property type="protein sequence ID" value="KAK4800739.1"/>
    <property type="molecule type" value="Genomic_DNA"/>
</dbReference>
<evidence type="ECO:0000313" key="2">
    <source>
        <dbReference type="Proteomes" id="UP001346149"/>
    </source>
</evidence>
<accession>A0AAN7M8B7</accession>
<evidence type="ECO:0000313" key="1">
    <source>
        <dbReference type="EMBL" id="KAK4800739.1"/>
    </source>
</evidence>
<gene>
    <name evidence="1" type="ORF">SAY86_021226</name>
</gene>
<dbReference type="Proteomes" id="UP001346149">
    <property type="component" value="Unassembled WGS sequence"/>
</dbReference>
<sequence length="113" mass="12870">MSSGSRSDHRSCLVGLLVTSVAIVPSDQMLWVISDQASFPSTETIDLPWLQPTKQSLKILISHSDFPWHFWRFPVSFRHVPTSCCTLLTVPNVKIRCKSDHQPLPWQHKFDGV</sequence>
<comment type="caution">
    <text evidence="1">The sequence shown here is derived from an EMBL/GenBank/DDBJ whole genome shotgun (WGS) entry which is preliminary data.</text>
</comment>
<organism evidence="1 2">
    <name type="scientific">Trapa natans</name>
    <name type="common">Water chestnut</name>
    <dbReference type="NCBI Taxonomy" id="22666"/>
    <lineage>
        <taxon>Eukaryota</taxon>
        <taxon>Viridiplantae</taxon>
        <taxon>Streptophyta</taxon>
        <taxon>Embryophyta</taxon>
        <taxon>Tracheophyta</taxon>
        <taxon>Spermatophyta</taxon>
        <taxon>Magnoliopsida</taxon>
        <taxon>eudicotyledons</taxon>
        <taxon>Gunneridae</taxon>
        <taxon>Pentapetalae</taxon>
        <taxon>rosids</taxon>
        <taxon>malvids</taxon>
        <taxon>Myrtales</taxon>
        <taxon>Lythraceae</taxon>
        <taxon>Trapa</taxon>
    </lineage>
</organism>
<reference evidence="1 2" key="1">
    <citation type="journal article" date="2023" name="Hortic Res">
        <title>Pangenome of water caltrop reveals structural variations and asymmetric subgenome divergence after allopolyploidization.</title>
        <authorList>
            <person name="Zhang X."/>
            <person name="Chen Y."/>
            <person name="Wang L."/>
            <person name="Yuan Y."/>
            <person name="Fang M."/>
            <person name="Shi L."/>
            <person name="Lu R."/>
            <person name="Comes H.P."/>
            <person name="Ma Y."/>
            <person name="Chen Y."/>
            <person name="Huang G."/>
            <person name="Zhou Y."/>
            <person name="Zheng Z."/>
            <person name="Qiu Y."/>
        </authorList>
    </citation>
    <scope>NUCLEOTIDE SEQUENCE [LARGE SCALE GENOMIC DNA]</scope>
    <source>
        <strain evidence="1">F231</strain>
    </source>
</reference>
<keyword evidence="2" id="KW-1185">Reference proteome</keyword>
<proteinExistence type="predicted"/>
<name>A0AAN7M8B7_TRANT</name>